<keyword evidence="5" id="KW-0238">DNA-binding</keyword>
<dbReference type="RefSeq" id="WP_191180515.1">
    <property type="nucleotide sequence ID" value="NZ_JACXXP010000024.1"/>
</dbReference>
<evidence type="ECO:0000313" key="5">
    <source>
        <dbReference type="EMBL" id="MCC9032972.1"/>
    </source>
</evidence>
<dbReference type="Proteomes" id="UP001107960">
    <property type="component" value="Unassembled WGS sequence"/>
</dbReference>
<dbReference type="PROSITE" id="PS50930">
    <property type="entry name" value="HTH_LYTTR"/>
    <property type="match status" value="1"/>
</dbReference>
<dbReference type="Pfam" id="PF00072">
    <property type="entry name" value="Response_reg"/>
    <property type="match status" value="1"/>
</dbReference>
<dbReference type="GO" id="GO:0003677">
    <property type="term" value="F:DNA binding"/>
    <property type="evidence" value="ECO:0007669"/>
    <property type="project" value="UniProtKB-KW"/>
</dbReference>
<dbReference type="SUPFAM" id="SSF52172">
    <property type="entry name" value="CheY-like"/>
    <property type="match status" value="1"/>
</dbReference>
<dbReference type="Gene3D" id="3.40.50.2300">
    <property type="match status" value="1"/>
</dbReference>
<feature type="domain" description="Response regulatory" evidence="2">
    <location>
        <begin position="2"/>
        <end position="115"/>
    </location>
</feature>
<proteinExistence type="predicted"/>
<dbReference type="InterPro" id="IPR046947">
    <property type="entry name" value="LytR-like"/>
</dbReference>
<dbReference type="Gene3D" id="2.40.50.1020">
    <property type="entry name" value="LytTr DNA-binding domain"/>
    <property type="match status" value="1"/>
</dbReference>
<dbReference type="EMBL" id="JACXXP010000024">
    <property type="protein sequence ID" value="MBD3906091.1"/>
    <property type="molecule type" value="Genomic_DNA"/>
</dbReference>
<dbReference type="GO" id="GO:0000156">
    <property type="term" value="F:phosphorelay response regulator activity"/>
    <property type="evidence" value="ECO:0007669"/>
    <property type="project" value="InterPro"/>
</dbReference>
<dbReference type="Proteomes" id="UP000603715">
    <property type="component" value="Unassembled WGS sequence"/>
</dbReference>
<reference evidence="5" key="1">
    <citation type="submission" date="2021-11" db="EMBL/GenBank/DDBJ databases">
        <title>Description of novel Chryseobacterium species.</title>
        <authorList>
            <person name="Saticioglu I.B."/>
            <person name="Ay H."/>
            <person name="Altun S."/>
            <person name="Duman M."/>
        </authorList>
    </citation>
    <scope>NUCLEOTIDE SEQUENCE</scope>
    <source>
        <strain evidence="5">C-39</strain>
    </source>
</reference>
<reference evidence="6" key="2">
    <citation type="submission" date="2023-07" db="EMBL/GenBank/DDBJ databases">
        <title>Description of novel Chryseobacterium sp. strain C-2.</title>
        <authorList>
            <person name="Saticioglu I.B."/>
        </authorList>
    </citation>
    <scope>NUCLEOTIDE SEQUENCE [LARGE SCALE GENOMIC DNA]</scope>
    <source>
        <strain evidence="6">C-2</strain>
    </source>
</reference>
<dbReference type="PANTHER" id="PTHR37299">
    <property type="entry name" value="TRANSCRIPTIONAL REGULATOR-RELATED"/>
    <property type="match status" value="1"/>
</dbReference>
<sequence length="253" mass="29654">MRVIIIEDEILLAHDLRLTLMQIQPDLQVVAILNSVEEAFEYFSEEHQYDLIFSDIELGDGLSFEIFKNFELSVPVIFCTAYDEYALQAFNANGIDYILKPFSTESLKKALEKIDVFKKSLHSSLYKQYQSVNNALSVYQEKKSSTLMVRFRHQIIPVRFDDIALIYIENDVTYIITLRQKTYVIQQTLDEMENLGNDFFFRVNRQFLVNKDSISEVSQAAHRKLNIIFKIPFHREVIVSKEKVSKFLVWLNA</sequence>
<evidence type="ECO:0000313" key="6">
    <source>
        <dbReference type="Proteomes" id="UP000603715"/>
    </source>
</evidence>
<dbReference type="PROSITE" id="PS50110">
    <property type="entry name" value="RESPONSE_REGULATORY"/>
    <property type="match status" value="1"/>
</dbReference>
<organism evidence="5 7">
    <name type="scientific">Chryseobacterium muglaense</name>
    <dbReference type="NCBI Taxonomy" id="2893752"/>
    <lineage>
        <taxon>Bacteria</taxon>
        <taxon>Pseudomonadati</taxon>
        <taxon>Bacteroidota</taxon>
        <taxon>Flavobacteriia</taxon>
        <taxon>Flavobacteriales</taxon>
        <taxon>Weeksellaceae</taxon>
        <taxon>Chryseobacterium group</taxon>
        <taxon>Chryseobacterium</taxon>
    </lineage>
</organism>
<dbReference type="SMART" id="SM00448">
    <property type="entry name" value="REC"/>
    <property type="match status" value="1"/>
</dbReference>
<reference evidence="4" key="3">
    <citation type="submission" date="2024-05" db="EMBL/GenBank/DDBJ databases">
        <title>Description of novel Chryseobacterium sp. strain C-2.</title>
        <authorList>
            <person name="Saticioglu I.B."/>
        </authorList>
    </citation>
    <scope>NUCLEOTIDE SEQUENCE</scope>
    <source>
        <strain evidence="4">C-2</strain>
    </source>
</reference>
<dbReference type="EMBL" id="JAJJML010000001">
    <property type="protein sequence ID" value="MCC9032972.1"/>
    <property type="molecule type" value="Genomic_DNA"/>
</dbReference>
<evidence type="ECO:0000256" key="1">
    <source>
        <dbReference type="PROSITE-ProRule" id="PRU00169"/>
    </source>
</evidence>
<keyword evidence="1" id="KW-0597">Phosphoprotein</keyword>
<feature type="modified residue" description="4-aspartylphosphate" evidence="1">
    <location>
        <position position="55"/>
    </location>
</feature>
<protein>
    <submittedName>
        <fullName evidence="5">LytTR family DNA-binding domain-containing protein</fullName>
    </submittedName>
    <submittedName>
        <fullName evidence="4">Response regulator transcription factor</fullName>
    </submittedName>
</protein>
<dbReference type="InterPro" id="IPR011006">
    <property type="entry name" value="CheY-like_superfamily"/>
</dbReference>
<dbReference type="PANTHER" id="PTHR37299:SF1">
    <property type="entry name" value="STAGE 0 SPORULATION PROTEIN A HOMOLOG"/>
    <property type="match status" value="1"/>
</dbReference>
<comment type="caution">
    <text evidence="5">The sequence shown here is derived from an EMBL/GenBank/DDBJ whole genome shotgun (WGS) entry which is preliminary data.</text>
</comment>
<keyword evidence="6" id="KW-1185">Reference proteome</keyword>
<dbReference type="InterPro" id="IPR007492">
    <property type="entry name" value="LytTR_DNA-bd_dom"/>
</dbReference>
<dbReference type="AlphaFoldDB" id="A0A9Q3UQX9"/>
<evidence type="ECO:0000313" key="4">
    <source>
        <dbReference type="EMBL" id="MBD3906091.1"/>
    </source>
</evidence>
<name>A0A9Q3UQX9_9FLAO</name>
<evidence type="ECO:0000259" key="2">
    <source>
        <dbReference type="PROSITE" id="PS50110"/>
    </source>
</evidence>
<dbReference type="SMART" id="SM00850">
    <property type="entry name" value="LytTR"/>
    <property type="match status" value="1"/>
</dbReference>
<gene>
    <name evidence="4" type="ORF">IEW27_16005</name>
    <name evidence="5" type="ORF">LNP80_01710</name>
</gene>
<accession>A0A9Q3UQX9</accession>
<dbReference type="InterPro" id="IPR001789">
    <property type="entry name" value="Sig_transdc_resp-reg_receiver"/>
</dbReference>
<feature type="domain" description="HTH LytTR-type" evidence="3">
    <location>
        <begin position="147"/>
        <end position="253"/>
    </location>
</feature>
<dbReference type="Pfam" id="PF04397">
    <property type="entry name" value="LytTR"/>
    <property type="match status" value="1"/>
</dbReference>
<evidence type="ECO:0000313" key="7">
    <source>
        <dbReference type="Proteomes" id="UP001107960"/>
    </source>
</evidence>
<evidence type="ECO:0000259" key="3">
    <source>
        <dbReference type="PROSITE" id="PS50930"/>
    </source>
</evidence>